<evidence type="ECO:0000313" key="2">
    <source>
        <dbReference type="Proteomes" id="UP000243081"/>
    </source>
</evidence>
<proteinExistence type="predicted"/>
<comment type="caution">
    <text evidence="1">The sequence shown here is derived from an EMBL/GenBank/DDBJ whole genome shotgun (WGS) entry which is preliminary data.</text>
</comment>
<dbReference type="AlphaFoldDB" id="A0A179I0P3"/>
<dbReference type="Gene3D" id="2.60.40.10">
    <property type="entry name" value="Immunoglobulins"/>
    <property type="match status" value="1"/>
</dbReference>
<accession>A0A179I0P3</accession>
<dbReference type="InterPro" id="IPR013783">
    <property type="entry name" value="Ig-like_fold"/>
</dbReference>
<dbReference type="EMBL" id="LUKN01004633">
    <property type="protein sequence ID" value="OAQ95732.1"/>
    <property type="molecule type" value="Genomic_DNA"/>
</dbReference>
<organism evidence="1 2">
    <name type="scientific">Cordyceps confragosa</name>
    <name type="common">Lecanicillium lecanii</name>
    <dbReference type="NCBI Taxonomy" id="2714763"/>
    <lineage>
        <taxon>Eukaryota</taxon>
        <taxon>Fungi</taxon>
        <taxon>Dikarya</taxon>
        <taxon>Ascomycota</taxon>
        <taxon>Pezizomycotina</taxon>
        <taxon>Sordariomycetes</taxon>
        <taxon>Hypocreomycetidae</taxon>
        <taxon>Hypocreales</taxon>
        <taxon>Cordycipitaceae</taxon>
        <taxon>Akanthomyces</taxon>
    </lineage>
</organism>
<name>A0A179I0P3_CORDF</name>
<evidence type="ECO:0000313" key="1">
    <source>
        <dbReference type="EMBL" id="OAQ95732.1"/>
    </source>
</evidence>
<protein>
    <submittedName>
        <fullName evidence="1">Uncharacterized protein</fullName>
    </submittedName>
</protein>
<keyword evidence="2" id="KW-1185">Reference proteome</keyword>
<dbReference type="Proteomes" id="UP000243081">
    <property type="component" value="Unassembled WGS sequence"/>
</dbReference>
<gene>
    <name evidence="1" type="ORF">LLEC1_07682</name>
</gene>
<sequence>MAVSIAKLSFEHRLEALGIGESQTHISWRFAGNASNWEQSSYDLEASRLGKNSPVFDKVFRVRLRSLAGQAFRVSRCSQGPSSRPCSWPAINAMV</sequence>
<reference evidence="1 2" key="1">
    <citation type="submission" date="2016-03" db="EMBL/GenBank/DDBJ databases">
        <title>Fine-scale spatial genetic structure of a fungal parasite of coffee scale insects.</title>
        <authorList>
            <person name="Jackson D."/>
            <person name="Zemenick K.A."/>
            <person name="Malloure B."/>
            <person name="Quandt C.A."/>
            <person name="James T.Y."/>
        </authorList>
    </citation>
    <scope>NUCLEOTIDE SEQUENCE [LARGE SCALE GENOMIC DNA]</scope>
    <source>
        <strain evidence="1 2">UM487</strain>
    </source>
</reference>
<dbReference type="Pfam" id="PF25788">
    <property type="entry name" value="Ig_Rha78A_N"/>
    <property type="match status" value="1"/>
</dbReference>